<feature type="compositionally biased region" description="Polar residues" evidence="1">
    <location>
        <begin position="276"/>
        <end position="289"/>
    </location>
</feature>
<dbReference type="AlphaFoldDB" id="A0A8H7DV37"/>
<feature type="compositionally biased region" description="Low complexity" evidence="1">
    <location>
        <begin position="291"/>
        <end position="306"/>
    </location>
</feature>
<name>A0A8H7DV37_PLEOS</name>
<organism evidence="2 3">
    <name type="scientific">Pleurotus ostreatus</name>
    <name type="common">Oyster mushroom</name>
    <name type="synonym">White-rot fungus</name>
    <dbReference type="NCBI Taxonomy" id="5322"/>
    <lineage>
        <taxon>Eukaryota</taxon>
        <taxon>Fungi</taxon>
        <taxon>Dikarya</taxon>
        <taxon>Basidiomycota</taxon>
        <taxon>Agaricomycotina</taxon>
        <taxon>Agaricomycetes</taxon>
        <taxon>Agaricomycetidae</taxon>
        <taxon>Agaricales</taxon>
        <taxon>Pleurotineae</taxon>
        <taxon>Pleurotaceae</taxon>
        <taxon>Pleurotus</taxon>
    </lineage>
</organism>
<dbReference type="GeneID" id="59373053"/>
<reference evidence="2" key="1">
    <citation type="submission" date="2019-07" db="EMBL/GenBank/DDBJ databases">
        <authorList>
            <person name="Palmer J.M."/>
        </authorList>
    </citation>
    <scope>NUCLEOTIDE SEQUENCE</scope>
    <source>
        <strain evidence="2">PC9</strain>
    </source>
</reference>
<dbReference type="Proteomes" id="UP000623687">
    <property type="component" value="Unassembled WGS sequence"/>
</dbReference>
<sequence length="448" mass="48860">MLCDPAPCYQLIASEFNRIAHKTVLVHTMSKELEQQKPGRMPLLAAKAMSSVGFALSVLAIWLDWILPVARPLVPELPILHPPTREKPHRRRSAPASFGSNAVRRSRKRRAIPARANTSPTARDTHEPSTTTTVREAVQVVSDTPEPTPAADVDDRQLSSSSTLVATPPKHLAFQQPHLDTCDESVESDGSRMSSGPSAHPRLPRMKLLLSKTRKASLNAELSPPAASISSECKSAPSNSSVAPSNSGALVNETPVKPARKRPASGFVPPWILPRSSITSDTTSETLPKTASPARSFFSRRPSSARQPTSPQSTRSSIEQPPRPSTPTPVSTASFCRSKVDRRRSAPVPRTQPYEYPYFAAMPTPYDDVNVVEEPVVKREPVDEMGRLTARNSASPEPIVIESDGRIGRPNSRQVNAIEQAQLGLGRRPSSKRRSTSESWAQRSVSRS</sequence>
<dbReference type="VEuPathDB" id="FungiDB:PC9H_003235"/>
<dbReference type="RefSeq" id="XP_036634301.1">
    <property type="nucleotide sequence ID" value="XM_036772828.1"/>
</dbReference>
<feature type="compositionally biased region" description="Low complexity" evidence="1">
    <location>
        <begin position="235"/>
        <end position="247"/>
    </location>
</feature>
<feature type="region of interest" description="Disordered" evidence="1">
    <location>
        <begin position="182"/>
        <end position="203"/>
    </location>
</feature>
<feature type="compositionally biased region" description="Polar residues" evidence="1">
    <location>
        <begin position="117"/>
        <end position="134"/>
    </location>
</feature>
<gene>
    <name evidence="2" type="ORF">PC9H_003235</name>
</gene>
<evidence type="ECO:0000256" key="1">
    <source>
        <dbReference type="SAM" id="MobiDB-lite"/>
    </source>
</evidence>
<feature type="compositionally biased region" description="Polar residues" evidence="1">
    <location>
        <begin position="437"/>
        <end position="448"/>
    </location>
</feature>
<dbReference type="EMBL" id="JACETU010000002">
    <property type="protein sequence ID" value="KAF7436402.1"/>
    <property type="molecule type" value="Genomic_DNA"/>
</dbReference>
<feature type="region of interest" description="Disordered" evidence="1">
    <location>
        <begin position="391"/>
        <end position="448"/>
    </location>
</feature>
<feature type="compositionally biased region" description="Polar residues" evidence="1">
    <location>
        <begin position="307"/>
        <end position="319"/>
    </location>
</feature>
<protein>
    <submittedName>
        <fullName evidence="2">Uncharacterized protein</fullName>
    </submittedName>
</protein>
<dbReference type="OrthoDB" id="3062721at2759"/>
<proteinExistence type="predicted"/>
<accession>A0A8H7DV37</accession>
<evidence type="ECO:0000313" key="3">
    <source>
        <dbReference type="Proteomes" id="UP000623687"/>
    </source>
</evidence>
<comment type="caution">
    <text evidence="2">The sequence shown here is derived from an EMBL/GenBank/DDBJ whole genome shotgun (WGS) entry which is preliminary data.</text>
</comment>
<feature type="region of interest" description="Disordered" evidence="1">
    <location>
        <begin position="81"/>
        <end position="163"/>
    </location>
</feature>
<evidence type="ECO:0000313" key="2">
    <source>
        <dbReference type="EMBL" id="KAF7436402.1"/>
    </source>
</evidence>
<feature type="region of interest" description="Disordered" evidence="1">
    <location>
        <begin position="221"/>
        <end position="353"/>
    </location>
</feature>
<keyword evidence="3" id="KW-1185">Reference proteome</keyword>